<evidence type="ECO:0000313" key="4">
    <source>
        <dbReference type="Proteomes" id="UP000054771"/>
    </source>
</evidence>
<feature type="compositionally biased region" description="Basic residues" evidence="1">
    <location>
        <begin position="209"/>
        <end position="220"/>
    </location>
</feature>
<accession>A0A0U5GD07</accession>
<dbReference type="Proteomes" id="UP000054771">
    <property type="component" value="Unassembled WGS sequence"/>
</dbReference>
<dbReference type="EMBL" id="CDMC01000014">
    <property type="protein sequence ID" value="CEL09536.1"/>
    <property type="molecule type" value="Genomic_DNA"/>
</dbReference>
<keyword evidence="4" id="KW-1185">Reference proteome</keyword>
<organism evidence="3 4">
    <name type="scientific">Aspergillus calidoustus</name>
    <dbReference type="NCBI Taxonomy" id="454130"/>
    <lineage>
        <taxon>Eukaryota</taxon>
        <taxon>Fungi</taxon>
        <taxon>Dikarya</taxon>
        <taxon>Ascomycota</taxon>
        <taxon>Pezizomycotina</taxon>
        <taxon>Eurotiomycetes</taxon>
        <taxon>Eurotiomycetidae</taxon>
        <taxon>Eurotiales</taxon>
        <taxon>Aspergillaceae</taxon>
        <taxon>Aspergillus</taxon>
        <taxon>Aspergillus subgen. Nidulantes</taxon>
    </lineage>
</organism>
<evidence type="ECO:0000256" key="1">
    <source>
        <dbReference type="SAM" id="MobiDB-lite"/>
    </source>
</evidence>
<reference evidence="4" key="1">
    <citation type="journal article" date="2016" name="Genome Announc.">
        <title>Draft genome sequences of fungus Aspergillus calidoustus.</title>
        <authorList>
            <person name="Horn F."/>
            <person name="Linde J."/>
            <person name="Mattern D.J."/>
            <person name="Walther G."/>
            <person name="Guthke R."/>
            <person name="Scherlach K."/>
            <person name="Martin K."/>
            <person name="Brakhage A.A."/>
            <person name="Petzke L."/>
            <person name="Valiante V."/>
        </authorList>
    </citation>
    <scope>NUCLEOTIDE SEQUENCE [LARGE SCALE GENOMIC DNA]</scope>
    <source>
        <strain evidence="4">SF006504</strain>
    </source>
</reference>
<proteinExistence type="predicted"/>
<feature type="region of interest" description="Disordered" evidence="1">
    <location>
        <begin position="175"/>
        <end position="220"/>
    </location>
</feature>
<feature type="signal peptide" evidence="2">
    <location>
        <begin position="1"/>
        <end position="24"/>
    </location>
</feature>
<feature type="chain" id="PRO_5006857751" evidence="2">
    <location>
        <begin position="25"/>
        <end position="220"/>
    </location>
</feature>
<name>A0A0U5GD07_ASPCI</name>
<dbReference type="OrthoDB" id="4503765at2759"/>
<dbReference type="AlphaFoldDB" id="A0A0U5GD07"/>
<sequence>MHWKSTILPSSLLLLLTTITATTALRTTRVTTTFTPTCPNPNPAVEPADLELNESFSISLTIRSGICQPVPVPLPLLYPSEVNHVFVSASTRQEQQGVLRGARREWEWRRGGEGAEAEKCVVRLWESPGCLGDPLLVEEVRGSLTGEKSECRERKFSALNEVFVRVDCVREEREKEKGGVHHPKLHAPAFGKHSNGTAARNSTSPLTWRRQRKRWSPWRA</sequence>
<feature type="compositionally biased region" description="Polar residues" evidence="1">
    <location>
        <begin position="194"/>
        <end position="206"/>
    </location>
</feature>
<keyword evidence="2" id="KW-0732">Signal</keyword>
<evidence type="ECO:0000256" key="2">
    <source>
        <dbReference type="SAM" id="SignalP"/>
    </source>
</evidence>
<dbReference type="OMA" id="CTIAVHE"/>
<protein>
    <submittedName>
        <fullName evidence="3">Uncharacterized protein</fullName>
    </submittedName>
</protein>
<evidence type="ECO:0000313" key="3">
    <source>
        <dbReference type="EMBL" id="CEL09536.1"/>
    </source>
</evidence>
<gene>
    <name evidence="3" type="ORF">ASPCAL12671</name>
</gene>